<comment type="caution">
    <text evidence="3">The sequence shown here is derived from an EMBL/GenBank/DDBJ whole genome shotgun (WGS) entry which is preliminary data.</text>
</comment>
<feature type="domain" description="DUF4032" evidence="2">
    <location>
        <begin position="231"/>
        <end position="393"/>
    </location>
</feature>
<dbReference type="AlphaFoldDB" id="A0A543I516"/>
<keyword evidence="4" id="KW-1185">Reference proteome</keyword>
<dbReference type="InterPro" id="IPR025111">
    <property type="entry name" value="DUF4032"/>
</dbReference>
<organism evidence="3 4">
    <name type="scientific">Klugiella xanthotipulae</name>
    <dbReference type="NCBI Taxonomy" id="244735"/>
    <lineage>
        <taxon>Bacteria</taxon>
        <taxon>Bacillati</taxon>
        <taxon>Actinomycetota</taxon>
        <taxon>Actinomycetes</taxon>
        <taxon>Micrococcales</taxon>
        <taxon>Microbacteriaceae</taxon>
        <taxon>Klugiella</taxon>
    </lineage>
</organism>
<evidence type="ECO:0000313" key="4">
    <source>
        <dbReference type="Proteomes" id="UP000318331"/>
    </source>
</evidence>
<dbReference type="OrthoDB" id="1550523at2"/>
<dbReference type="Pfam" id="PF13224">
    <property type="entry name" value="DUF4032"/>
    <property type="match status" value="1"/>
</dbReference>
<evidence type="ECO:0000259" key="2">
    <source>
        <dbReference type="Pfam" id="PF13224"/>
    </source>
</evidence>
<dbReference type="EMBL" id="VFPN01000001">
    <property type="protein sequence ID" value="TQM65651.1"/>
    <property type="molecule type" value="Genomic_DNA"/>
</dbReference>
<dbReference type="Proteomes" id="UP000318331">
    <property type="component" value="Unassembled WGS sequence"/>
</dbReference>
<reference evidence="3 4" key="1">
    <citation type="submission" date="2019-06" db="EMBL/GenBank/DDBJ databases">
        <title>Sequencing the genomes of 1000 actinobacteria strains.</title>
        <authorList>
            <person name="Klenk H.-P."/>
        </authorList>
    </citation>
    <scope>NUCLEOTIDE SEQUENCE [LARGE SCALE GENOMIC DNA]</scope>
    <source>
        <strain evidence="3 4">DSM 18031</strain>
    </source>
</reference>
<dbReference type="SUPFAM" id="SSF56112">
    <property type="entry name" value="Protein kinase-like (PK-like)"/>
    <property type="match status" value="1"/>
</dbReference>
<feature type="compositionally biased region" description="Low complexity" evidence="1">
    <location>
        <begin position="436"/>
        <end position="465"/>
    </location>
</feature>
<proteinExistence type="predicted"/>
<gene>
    <name evidence="3" type="ORF">FB466_0460</name>
</gene>
<accession>A0A543I516</accession>
<sequence>MSGSLNIQAARVDPNLLDLPWRLPLDEWPDEIIAALPKGISRHLVRFAHLSGHVVAVKETTDEMARGEYEMLMTLQRLDIPCVEPIACITNRLSRTGEPLKSVLVTKHLTFSLPYRALFSGRMRKKTANRLVDSLTLLLVRLHNIGFFWGDVSLSNTLFRRDAGAFAAYLVDAETGKLVARSLSDGQREHDLEIARINIAGELLDLQASGRLDESIDPVKIAKRLQETYTSLWTELTQSESFASDETWRIRERVRRLNKLGFDIEEMSITTDSAGTTVHIQPKVVDSGHHQRRLIRLTGLDAQENQARRLLNDLDEYVARHSTSGLPEDMLAHQWLTDVFEPVIMAIPRDMRRKLQPAEIFHQLLEHRWFESEKAGRDIPLTEAVESYIRDVLAHHRDEARLYNPPTGTYTVPVEIVSAKKASAAAKKALKETRVTSHSGVTTGSTAAVSPTTEPTTAPTTPPVEDASGRFVDPLTPAINDEEHEPVPFGEDPDDAIDWRDLV</sequence>
<dbReference type="InterPro" id="IPR011009">
    <property type="entry name" value="Kinase-like_dom_sf"/>
</dbReference>
<evidence type="ECO:0000313" key="3">
    <source>
        <dbReference type="EMBL" id="TQM65651.1"/>
    </source>
</evidence>
<feature type="region of interest" description="Disordered" evidence="1">
    <location>
        <begin position="430"/>
        <end position="503"/>
    </location>
</feature>
<evidence type="ECO:0000256" key="1">
    <source>
        <dbReference type="SAM" id="MobiDB-lite"/>
    </source>
</evidence>
<dbReference type="RefSeq" id="WP_141915495.1">
    <property type="nucleotide sequence ID" value="NZ_BAAAYS010000001.1"/>
</dbReference>
<protein>
    <submittedName>
        <fullName evidence="3">Uncharacterized protein DUF4032</fullName>
    </submittedName>
</protein>
<name>A0A543I516_9MICO</name>